<dbReference type="AlphaFoldDB" id="A0A2T0BHQ3"/>
<evidence type="ECO:0008006" key="4">
    <source>
        <dbReference type="Google" id="ProtNLM"/>
    </source>
</evidence>
<dbReference type="GO" id="GO:0016020">
    <property type="term" value="C:membrane"/>
    <property type="evidence" value="ECO:0007669"/>
    <property type="project" value="InterPro"/>
</dbReference>
<feature type="transmembrane region" description="Helical" evidence="1">
    <location>
        <begin position="129"/>
        <end position="146"/>
    </location>
</feature>
<evidence type="ECO:0000256" key="1">
    <source>
        <dbReference type="SAM" id="Phobius"/>
    </source>
</evidence>
<feature type="transmembrane region" description="Helical" evidence="1">
    <location>
        <begin position="65"/>
        <end position="85"/>
    </location>
</feature>
<dbReference type="OrthoDB" id="5198189at2"/>
<dbReference type="InterPro" id="IPR009825">
    <property type="entry name" value="ECF_substrate-spec-like"/>
</dbReference>
<sequence length="237" mass="26380">MQKESIKKTVLSMLIVLLIIPATILFGIYVLKDRQYYFISILIIIFTMVPFFMLFETRKPKAREIIIIAVLSSIAVAGRMAFFMIPQFKPVMAIVIITGIAFGSQAGFLTGAVSAFVSNFFFGQGPWTPWQMFAFGLVGFLAGILFKREKLKKNKSILCAFGGIATLVIYGGIVNMSSVLMVTSKITVQAVVAVYAAGFYFDMIHALSTVVFLFFISKPMIEKLDRIKVKYGLIESI</sequence>
<feature type="transmembrane region" description="Helical" evidence="1">
    <location>
        <begin position="92"/>
        <end position="117"/>
    </location>
</feature>
<dbReference type="Pfam" id="PF07155">
    <property type="entry name" value="ECF-ribofla_trS"/>
    <property type="match status" value="1"/>
</dbReference>
<proteinExistence type="predicted"/>
<dbReference type="Proteomes" id="UP000239471">
    <property type="component" value="Unassembled WGS sequence"/>
</dbReference>
<organism evidence="2 3">
    <name type="scientific">Clostridium vincentii</name>
    <dbReference type="NCBI Taxonomy" id="52704"/>
    <lineage>
        <taxon>Bacteria</taxon>
        <taxon>Bacillati</taxon>
        <taxon>Bacillota</taxon>
        <taxon>Clostridia</taxon>
        <taxon>Eubacteriales</taxon>
        <taxon>Clostridiaceae</taxon>
        <taxon>Clostridium</taxon>
    </lineage>
</organism>
<keyword evidence="1" id="KW-1133">Transmembrane helix</keyword>
<feature type="transmembrane region" description="Helical" evidence="1">
    <location>
        <begin position="12"/>
        <end position="31"/>
    </location>
</feature>
<evidence type="ECO:0000313" key="3">
    <source>
        <dbReference type="Proteomes" id="UP000239471"/>
    </source>
</evidence>
<feature type="transmembrane region" description="Helical" evidence="1">
    <location>
        <begin position="192"/>
        <end position="216"/>
    </location>
</feature>
<accession>A0A2T0BHQ3</accession>
<feature type="transmembrane region" description="Helical" evidence="1">
    <location>
        <begin position="36"/>
        <end position="53"/>
    </location>
</feature>
<dbReference type="RefSeq" id="WP_106058975.1">
    <property type="nucleotide sequence ID" value="NZ_PVXQ01000007.1"/>
</dbReference>
<keyword evidence="1" id="KW-0472">Membrane</keyword>
<comment type="caution">
    <text evidence="2">The sequence shown here is derived from an EMBL/GenBank/DDBJ whole genome shotgun (WGS) entry which is preliminary data.</text>
</comment>
<keyword evidence="3" id="KW-1185">Reference proteome</keyword>
<gene>
    <name evidence="2" type="ORF">CLVI_09480</name>
</gene>
<feature type="transmembrane region" description="Helical" evidence="1">
    <location>
        <begin position="158"/>
        <end position="180"/>
    </location>
</feature>
<name>A0A2T0BHQ3_9CLOT</name>
<keyword evidence="1" id="KW-0812">Transmembrane</keyword>
<dbReference type="EMBL" id="PVXQ01000007">
    <property type="protein sequence ID" value="PRR83401.1"/>
    <property type="molecule type" value="Genomic_DNA"/>
</dbReference>
<evidence type="ECO:0000313" key="2">
    <source>
        <dbReference type="EMBL" id="PRR83401.1"/>
    </source>
</evidence>
<dbReference type="Gene3D" id="1.10.1760.20">
    <property type="match status" value="1"/>
</dbReference>
<reference evidence="2 3" key="1">
    <citation type="submission" date="2018-03" db="EMBL/GenBank/DDBJ databases">
        <title>Genome sequence of Clostridium vincentii DSM 10228.</title>
        <authorList>
            <person name="Poehlein A."/>
            <person name="Daniel R."/>
        </authorList>
    </citation>
    <scope>NUCLEOTIDE SEQUENCE [LARGE SCALE GENOMIC DNA]</scope>
    <source>
        <strain evidence="2 3">DSM 10228</strain>
    </source>
</reference>
<protein>
    <recommendedName>
        <fullName evidence="4">ECF transporter S component</fullName>
    </recommendedName>
</protein>